<feature type="region of interest" description="Disordered" evidence="1">
    <location>
        <begin position="22"/>
        <end position="51"/>
    </location>
</feature>
<dbReference type="Proteomes" id="UP000664859">
    <property type="component" value="Unassembled WGS sequence"/>
</dbReference>
<comment type="caution">
    <text evidence="3">The sequence shown here is derived from an EMBL/GenBank/DDBJ whole genome shotgun (WGS) entry which is preliminary data.</text>
</comment>
<gene>
    <name evidence="3" type="ORF">JKP88DRAFT_261234</name>
</gene>
<feature type="compositionally biased region" description="Polar residues" evidence="1">
    <location>
        <begin position="22"/>
        <end position="34"/>
    </location>
</feature>
<sequence length="470" mass="51263">MMLLLLLLLCVRWGFSQRLNSTPNATPAITQDPLTTAAPPEPQQAAPESSAAAAAADVHVHAVVSAAAPAPSAAAAEVPAGVAEEAGTAAAASAQEVVKLEPHAIYGELVHDLGYKQIYLTSVERLVRAPIWQRQRILRPERAQAMAADKMRGKKFNGMPGVITLYQDRQAEVSWECRLAHVNVDATRSAPRHKSWDTWCCNTARLRLYMSRRKYVSVWRGVRSADVDRRQQLICESSDPTDSAIVDGQHRVAALMIMSEAGAWDKAAHNVAVDVVPTSDEQEGCDLFTEINKAEPVRLVDMPGEGAVAHLLDSDSDFDSWWYVPPSHATAQVCDLFTEINKAEPVRLVDMPGEGAAAHQRAVLAEAAAALAEAYPAMVKQSSRCKAPHINLDVFRDDIFQSELMARHKLHTTAQLLAWLQEANDTLGQRDEAQWAQALSGRTTAASSAALKKARAHGFYLGLDKAWLHI</sequence>
<name>A0A835Z013_9STRA</name>
<accession>A0A835Z013</accession>
<feature type="chain" id="PRO_5033021371" evidence="2">
    <location>
        <begin position="17"/>
        <end position="470"/>
    </location>
</feature>
<organism evidence="3 4">
    <name type="scientific">Tribonema minus</name>
    <dbReference type="NCBI Taxonomy" id="303371"/>
    <lineage>
        <taxon>Eukaryota</taxon>
        <taxon>Sar</taxon>
        <taxon>Stramenopiles</taxon>
        <taxon>Ochrophyta</taxon>
        <taxon>PX clade</taxon>
        <taxon>Xanthophyceae</taxon>
        <taxon>Tribonematales</taxon>
        <taxon>Tribonemataceae</taxon>
        <taxon>Tribonema</taxon>
    </lineage>
</organism>
<feature type="signal peptide" evidence="2">
    <location>
        <begin position="1"/>
        <end position="16"/>
    </location>
</feature>
<keyword evidence="4" id="KW-1185">Reference proteome</keyword>
<dbReference type="OrthoDB" id="204494at2759"/>
<evidence type="ECO:0000313" key="3">
    <source>
        <dbReference type="EMBL" id="KAG5179718.1"/>
    </source>
</evidence>
<proteinExistence type="predicted"/>
<reference evidence="3" key="1">
    <citation type="submission" date="2021-02" db="EMBL/GenBank/DDBJ databases">
        <title>First Annotated Genome of the Yellow-green Alga Tribonema minus.</title>
        <authorList>
            <person name="Mahan K.M."/>
        </authorList>
    </citation>
    <scope>NUCLEOTIDE SEQUENCE</scope>
    <source>
        <strain evidence="3">UTEX B ZZ1240</strain>
    </source>
</reference>
<dbReference type="AlphaFoldDB" id="A0A835Z013"/>
<evidence type="ECO:0000256" key="2">
    <source>
        <dbReference type="SAM" id="SignalP"/>
    </source>
</evidence>
<protein>
    <submittedName>
        <fullName evidence="3">Uncharacterized protein</fullName>
    </submittedName>
</protein>
<evidence type="ECO:0000313" key="4">
    <source>
        <dbReference type="Proteomes" id="UP000664859"/>
    </source>
</evidence>
<keyword evidence="2" id="KW-0732">Signal</keyword>
<evidence type="ECO:0000256" key="1">
    <source>
        <dbReference type="SAM" id="MobiDB-lite"/>
    </source>
</evidence>
<dbReference type="EMBL" id="JAFCMP010000445">
    <property type="protein sequence ID" value="KAG5179718.1"/>
    <property type="molecule type" value="Genomic_DNA"/>
</dbReference>